<organism evidence="1">
    <name type="scientific">Anguilla anguilla</name>
    <name type="common">European freshwater eel</name>
    <name type="synonym">Muraena anguilla</name>
    <dbReference type="NCBI Taxonomy" id="7936"/>
    <lineage>
        <taxon>Eukaryota</taxon>
        <taxon>Metazoa</taxon>
        <taxon>Chordata</taxon>
        <taxon>Craniata</taxon>
        <taxon>Vertebrata</taxon>
        <taxon>Euteleostomi</taxon>
        <taxon>Actinopterygii</taxon>
        <taxon>Neopterygii</taxon>
        <taxon>Teleostei</taxon>
        <taxon>Anguilliformes</taxon>
        <taxon>Anguillidae</taxon>
        <taxon>Anguilla</taxon>
    </lineage>
</organism>
<dbReference type="EMBL" id="GBXM01061939">
    <property type="protein sequence ID" value="JAH46638.1"/>
    <property type="molecule type" value="Transcribed_RNA"/>
</dbReference>
<sequence>MQFVQDSISIMSIKHSLLMYLFISKNSWQVYSGDGCVCVEKQNLKKHLNLS</sequence>
<reference evidence="1" key="2">
    <citation type="journal article" date="2015" name="Fish Shellfish Immunol.">
        <title>Early steps in the European eel (Anguilla anguilla)-Vibrio vulnificus interaction in the gills: Role of the RtxA13 toxin.</title>
        <authorList>
            <person name="Callol A."/>
            <person name="Pajuelo D."/>
            <person name="Ebbesson L."/>
            <person name="Teles M."/>
            <person name="MacKenzie S."/>
            <person name="Amaro C."/>
        </authorList>
    </citation>
    <scope>NUCLEOTIDE SEQUENCE</scope>
</reference>
<protein>
    <submittedName>
        <fullName evidence="1">Uncharacterized protein</fullName>
    </submittedName>
</protein>
<accession>A0A0E9T1N7</accession>
<dbReference type="AlphaFoldDB" id="A0A0E9T1N7"/>
<proteinExistence type="predicted"/>
<evidence type="ECO:0000313" key="1">
    <source>
        <dbReference type="EMBL" id="JAH46638.1"/>
    </source>
</evidence>
<reference evidence="1" key="1">
    <citation type="submission" date="2014-11" db="EMBL/GenBank/DDBJ databases">
        <authorList>
            <person name="Amaro Gonzalez C."/>
        </authorList>
    </citation>
    <scope>NUCLEOTIDE SEQUENCE</scope>
</reference>
<name>A0A0E9T1N7_ANGAN</name>